<keyword evidence="3" id="KW-0732">Signal</keyword>
<accession>A0A0F4ZAP1</accession>
<evidence type="ECO:0000256" key="1">
    <source>
        <dbReference type="SAM" id="MobiDB-lite"/>
    </source>
</evidence>
<proteinExistence type="predicted"/>
<dbReference type="PANTHER" id="PTHR42028">
    <property type="entry name" value="CHROMOSOME 1, WHOLE GENOME SHOTGUN SEQUENCE"/>
    <property type="match status" value="1"/>
</dbReference>
<keyword evidence="2" id="KW-0812">Transmembrane</keyword>
<reference evidence="5 6" key="1">
    <citation type="submission" date="2015-03" db="EMBL/GenBank/DDBJ databases">
        <authorList>
            <person name="Radwan O."/>
            <person name="Al-Naeli F.A."/>
            <person name="Rendon G.A."/>
            <person name="Fields C."/>
        </authorList>
    </citation>
    <scope>NUCLEOTIDE SEQUENCE [LARGE SCALE GENOMIC DNA]</scope>
    <source>
        <strain evidence="5">CR-DP1</strain>
    </source>
</reference>
<dbReference type="PANTHER" id="PTHR42028:SF1">
    <property type="entry name" value="YALI0E30657P"/>
    <property type="match status" value="1"/>
</dbReference>
<dbReference type="EMBL" id="LAEV01001774">
    <property type="protein sequence ID" value="KKA27365.1"/>
    <property type="molecule type" value="Genomic_DNA"/>
</dbReference>
<comment type="caution">
    <text evidence="5">The sequence shown here is derived from an EMBL/GenBank/DDBJ whole genome shotgun (WGS) entry which is preliminary data.</text>
</comment>
<feature type="domain" description="DUF7137" evidence="4">
    <location>
        <begin position="116"/>
        <end position="249"/>
    </location>
</feature>
<evidence type="ECO:0000313" key="6">
    <source>
        <dbReference type="Proteomes" id="UP000033483"/>
    </source>
</evidence>
<feature type="region of interest" description="Disordered" evidence="1">
    <location>
        <begin position="44"/>
        <end position="111"/>
    </location>
</feature>
<feature type="signal peptide" evidence="3">
    <location>
        <begin position="1"/>
        <end position="23"/>
    </location>
</feature>
<dbReference type="InterPro" id="IPR055561">
    <property type="entry name" value="DUF7137"/>
</dbReference>
<dbReference type="Pfam" id="PF23585">
    <property type="entry name" value="DUF7137"/>
    <property type="match status" value="1"/>
</dbReference>
<evidence type="ECO:0000256" key="2">
    <source>
        <dbReference type="SAM" id="Phobius"/>
    </source>
</evidence>
<gene>
    <name evidence="5" type="ORF">TD95_004930</name>
</gene>
<organism evidence="5 6">
    <name type="scientific">Thielaviopsis punctulata</name>
    <dbReference type="NCBI Taxonomy" id="72032"/>
    <lineage>
        <taxon>Eukaryota</taxon>
        <taxon>Fungi</taxon>
        <taxon>Dikarya</taxon>
        <taxon>Ascomycota</taxon>
        <taxon>Pezizomycotina</taxon>
        <taxon>Sordariomycetes</taxon>
        <taxon>Hypocreomycetidae</taxon>
        <taxon>Microascales</taxon>
        <taxon>Ceratocystidaceae</taxon>
        <taxon>Thielaviopsis</taxon>
    </lineage>
</organism>
<keyword evidence="2" id="KW-1133">Transmembrane helix</keyword>
<evidence type="ECO:0000256" key="3">
    <source>
        <dbReference type="SAM" id="SignalP"/>
    </source>
</evidence>
<keyword evidence="6" id="KW-1185">Reference proteome</keyword>
<evidence type="ECO:0000259" key="4">
    <source>
        <dbReference type="Pfam" id="PF23585"/>
    </source>
</evidence>
<name>A0A0F4ZAP1_9PEZI</name>
<feature type="transmembrane region" description="Helical" evidence="2">
    <location>
        <begin position="258"/>
        <end position="280"/>
    </location>
</feature>
<dbReference type="OrthoDB" id="2435509at2759"/>
<dbReference type="AlphaFoldDB" id="A0A0F4ZAP1"/>
<feature type="chain" id="PRO_5002482602" description="DUF7137 domain-containing protein" evidence="3">
    <location>
        <begin position="24"/>
        <end position="285"/>
    </location>
</feature>
<dbReference type="Proteomes" id="UP000033483">
    <property type="component" value="Unassembled WGS sequence"/>
</dbReference>
<protein>
    <recommendedName>
        <fullName evidence="4">DUF7137 domain-containing protein</fullName>
    </recommendedName>
</protein>
<evidence type="ECO:0000313" key="5">
    <source>
        <dbReference type="EMBL" id="KKA27365.1"/>
    </source>
</evidence>
<keyword evidence="2" id="KW-0472">Membrane</keyword>
<sequence length="285" mass="30072">MKISTALIRVALGLASAAQVAQAWPEWMPPVDSLYVRQDDSNVGQNTAVAPSATSDDSSSSSDPFAASKTGSTATATATGTAKSSSKTTTAKSSSKTSSHSSHSGNSTHTTFTGVQAGSMSMIVPTTAAYKPLYKAGDYITWEWNYTNVMATPTAIDLILSCSSITQSWTLTANMTWTTPATFTWDSSVQASNAQHPLVPNNYTLVVKDSQEAITAAAEAGYLAVQSSFTFGLYTPQPYTPLADWDCTTCIVGGANRYGTVIVPMIMTSLMTSIGFLWFINGLAL</sequence>
<feature type="compositionally biased region" description="Low complexity" evidence="1">
    <location>
        <begin position="47"/>
        <end position="111"/>
    </location>
</feature>